<evidence type="ECO:0000313" key="2">
    <source>
        <dbReference type="Proteomes" id="UP000427071"/>
    </source>
</evidence>
<gene>
    <name evidence="1" type="ORF">CKALI_03920</name>
</gene>
<name>A0A6B8VBX6_9CORY</name>
<organism evidence="1 2">
    <name type="scientific">Corynebacterium kalinowskii</name>
    <dbReference type="NCBI Taxonomy" id="2675216"/>
    <lineage>
        <taxon>Bacteria</taxon>
        <taxon>Bacillati</taxon>
        <taxon>Actinomycetota</taxon>
        <taxon>Actinomycetes</taxon>
        <taxon>Mycobacteriales</taxon>
        <taxon>Corynebacteriaceae</taxon>
        <taxon>Corynebacterium</taxon>
    </lineage>
</organism>
<evidence type="ECO:0000313" key="1">
    <source>
        <dbReference type="EMBL" id="QGU01663.1"/>
    </source>
</evidence>
<dbReference type="Proteomes" id="UP000427071">
    <property type="component" value="Chromosome"/>
</dbReference>
<sequence length="248" mass="27900">MLEIMTEAKLRQLEYRYGLQRVEIHDPGMSAEVWAFRHRDASGTQLVTVCTVDQPQDFSITGFEADLGALVALLRTVLNRADGPWLPGRVWLNDQPLLLDTKIQGLVVGDGDWAEVFPLTEVEANVVARETLSAISIIKSRAPDAFHDLFRKNAFPDVTDDQLAKIKVFTSKQADSAPLRRIKALSYHRFAAFTNEEPEGYLEDPDNFEVKTALELLPRLHGSRLFFQGEAPGEQLSFGHKGWEYSVT</sequence>
<proteinExistence type="predicted"/>
<dbReference type="AlphaFoldDB" id="A0A6B8VBX6"/>
<dbReference type="EMBL" id="CP046452">
    <property type="protein sequence ID" value="QGU01663.1"/>
    <property type="molecule type" value="Genomic_DNA"/>
</dbReference>
<accession>A0A6B8VBX6</accession>
<protein>
    <submittedName>
        <fullName evidence="1">Uncharacterized protein</fullName>
    </submittedName>
</protein>
<dbReference type="KEGG" id="ckw:CKALI_03920"/>
<reference evidence="2" key="1">
    <citation type="submission" date="2019-11" db="EMBL/GenBank/DDBJ databases">
        <title>Complete genome sequence of Corynebacterium kalinowskii 1959, a novel Corynebacterium species isolated from soil of a small paddock in Vilsendorf, Germany.</title>
        <authorList>
            <person name="Schaffert L."/>
            <person name="Ruwe M."/>
            <person name="Milse J."/>
            <person name="Hanuschka K."/>
            <person name="Ortseifen V."/>
            <person name="Droste J."/>
            <person name="Brandt D."/>
            <person name="Schlueter L."/>
            <person name="Kutter Y."/>
            <person name="Vinke S."/>
            <person name="Viehoefer P."/>
            <person name="Jacob L."/>
            <person name="Luebke N.-C."/>
            <person name="Schulte-Berndt E."/>
            <person name="Hain C."/>
            <person name="Linder M."/>
            <person name="Schmidt P."/>
            <person name="Wollenschlaeger L."/>
            <person name="Luttermann T."/>
            <person name="Thieme E."/>
            <person name="Hassa J."/>
            <person name="Haak M."/>
            <person name="Wittchen M."/>
            <person name="Mentz A."/>
            <person name="Persicke M."/>
            <person name="Busche T."/>
            <person name="Ruckert C."/>
        </authorList>
    </citation>
    <scope>NUCLEOTIDE SEQUENCE [LARGE SCALE GENOMIC DNA]</scope>
    <source>
        <strain evidence="2">1959</strain>
    </source>
</reference>
<keyword evidence="2" id="KW-1185">Reference proteome</keyword>